<protein>
    <submittedName>
        <fullName evidence="2">Uncharacterized protein</fullName>
    </submittedName>
</protein>
<reference evidence="2" key="1">
    <citation type="submission" date="2019-05" db="EMBL/GenBank/DDBJ databases">
        <title>The de novo reference genome and transcriptome assemblies of the wild tomato species Solanum chilense.</title>
        <authorList>
            <person name="Stam R."/>
            <person name="Nosenko T."/>
            <person name="Hoerger A.C."/>
            <person name="Stephan W."/>
            <person name="Seidel M.A."/>
            <person name="Kuhn J.M.M."/>
            <person name="Haberer G."/>
            <person name="Tellier A."/>
        </authorList>
    </citation>
    <scope>NUCLEOTIDE SEQUENCE</scope>
    <source>
        <tissue evidence="2">Mature leaves</tissue>
    </source>
</reference>
<gene>
    <name evidence="2" type="ORF">EJD97_012181</name>
</gene>
<feature type="region of interest" description="Disordered" evidence="1">
    <location>
        <begin position="146"/>
        <end position="179"/>
    </location>
</feature>
<proteinExistence type="predicted"/>
<evidence type="ECO:0000256" key="1">
    <source>
        <dbReference type="SAM" id="MobiDB-lite"/>
    </source>
</evidence>
<dbReference type="EMBL" id="RXGB01003105">
    <property type="protein sequence ID" value="TMW93113.1"/>
    <property type="molecule type" value="Genomic_DNA"/>
</dbReference>
<name>A0A6N2BMC4_SOLCI</name>
<comment type="caution">
    <text evidence="2">The sequence shown here is derived from an EMBL/GenBank/DDBJ whole genome shotgun (WGS) entry which is preliminary data.</text>
</comment>
<dbReference type="AlphaFoldDB" id="A0A6N2BMC4"/>
<evidence type="ECO:0000313" key="2">
    <source>
        <dbReference type="EMBL" id="TMW93113.1"/>
    </source>
</evidence>
<sequence>MSVAAEKLIVLETENLELKKKLKMLSEKSGKEKGEAISIQMELEASLNSAETKLTMALEINYQLERDLVHVKEELNKYLKWATSLKLLANLTSQGQNYRQGLGNSSKNPSYNLHGKDVLMSNIFSCLHCGCDGQLKKDCLSLKKTQENRSKYSNQRNRKTKGPGQQNNKRNKGTGQIPARRRSELFNIGAIRRRDLVKRRISRRRDLVNRRIGRRRDLVVLLFLS</sequence>
<accession>A0A6N2BMC4</accession>
<organism evidence="2">
    <name type="scientific">Solanum chilense</name>
    <name type="common">Tomato</name>
    <name type="synonym">Lycopersicon chilense</name>
    <dbReference type="NCBI Taxonomy" id="4083"/>
    <lineage>
        <taxon>Eukaryota</taxon>
        <taxon>Viridiplantae</taxon>
        <taxon>Streptophyta</taxon>
        <taxon>Embryophyta</taxon>
        <taxon>Tracheophyta</taxon>
        <taxon>Spermatophyta</taxon>
        <taxon>Magnoliopsida</taxon>
        <taxon>eudicotyledons</taxon>
        <taxon>Gunneridae</taxon>
        <taxon>Pentapetalae</taxon>
        <taxon>asterids</taxon>
        <taxon>lamiids</taxon>
        <taxon>Solanales</taxon>
        <taxon>Solanaceae</taxon>
        <taxon>Solanoideae</taxon>
        <taxon>Solaneae</taxon>
        <taxon>Solanum</taxon>
        <taxon>Solanum subgen. Lycopersicon</taxon>
    </lineage>
</organism>